<evidence type="ECO:0000256" key="1">
    <source>
        <dbReference type="SAM" id="MobiDB-lite"/>
    </source>
</evidence>
<evidence type="ECO:0000259" key="2">
    <source>
        <dbReference type="Pfam" id="PF25758"/>
    </source>
</evidence>
<dbReference type="Pfam" id="PF25758">
    <property type="entry name" value="TPR_IPO11"/>
    <property type="match status" value="1"/>
</dbReference>
<gene>
    <name evidence="3" type="ORF">TSIB3V08_LOCUS8930</name>
</gene>
<sequence>MFDALMYSDQLSSSVSEDDLDYETEHDQRRRMLAATDPVHTIVLRDYLQTQLTELHQQLGTSQFEQLVQTVDVETLSQARLYVIM</sequence>
<dbReference type="InterPro" id="IPR058669">
    <property type="entry name" value="TPR_IPO7/11-like"/>
</dbReference>
<protein>
    <recommendedName>
        <fullName evidence="2">Importin-7/11-like TPR repeats domain-containing protein</fullName>
    </recommendedName>
</protein>
<feature type="domain" description="Importin-7/11-like TPR repeats" evidence="2">
    <location>
        <begin position="9"/>
        <end position="80"/>
    </location>
</feature>
<dbReference type="EMBL" id="OC004851">
    <property type="protein sequence ID" value="CAD7264883.1"/>
    <property type="molecule type" value="Genomic_DNA"/>
</dbReference>
<reference evidence="3" key="1">
    <citation type="submission" date="2020-11" db="EMBL/GenBank/DDBJ databases">
        <authorList>
            <person name="Tran Van P."/>
        </authorList>
    </citation>
    <scope>NUCLEOTIDE SEQUENCE</scope>
</reference>
<evidence type="ECO:0000313" key="3">
    <source>
        <dbReference type="EMBL" id="CAD7264883.1"/>
    </source>
</evidence>
<proteinExistence type="predicted"/>
<accession>A0A7R9B1Z8</accession>
<dbReference type="AlphaFoldDB" id="A0A7R9B1Z8"/>
<feature type="region of interest" description="Disordered" evidence="1">
    <location>
        <begin position="1"/>
        <end position="23"/>
    </location>
</feature>
<name>A0A7R9B1Z8_TIMSH</name>
<organism evidence="3">
    <name type="scientific">Timema shepardi</name>
    <name type="common">Walking stick</name>
    <dbReference type="NCBI Taxonomy" id="629360"/>
    <lineage>
        <taxon>Eukaryota</taxon>
        <taxon>Metazoa</taxon>
        <taxon>Ecdysozoa</taxon>
        <taxon>Arthropoda</taxon>
        <taxon>Hexapoda</taxon>
        <taxon>Insecta</taxon>
        <taxon>Pterygota</taxon>
        <taxon>Neoptera</taxon>
        <taxon>Polyneoptera</taxon>
        <taxon>Phasmatodea</taxon>
        <taxon>Timematodea</taxon>
        <taxon>Timematoidea</taxon>
        <taxon>Timematidae</taxon>
        <taxon>Timema</taxon>
    </lineage>
</organism>